<evidence type="ECO:0000256" key="1">
    <source>
        <dbReference type="SAM" id="MobiDB-lite"/>
    </source>
</evidence>
<sequence length="66" mass="7629">MHNSRLWKMADETVDLFVKTVRLPTTLLEKVSDALENARKRQARSASYQEEPSRPARMKPPETSQT</sequence>
<reference evidence="2" key="1">
    <citation type="submission" date="2020-05" db="EMBL/GenBank/DDBJ databases">
        <title>Identification of trans-AT polyketide cluster in two marine bacteria, producers of a novel glutaramide-containing polyketide sesbanimide D and analogs.</title>
        <authorList>
            <person name="Kacar D."/>
            <person name="Rodriguez P."/>
            <person name="Canedo L."/>
            <person name="Gonzalez E."/>
            <person name="Galan B."/>
            <person name="De La Calle F."/>
            <person name="Garcia J.L."/>
        </authorList>
    </citation>
    <scope>NUCLEOTIDE SEQUENCE</scope>
    <source>
        <strain evidence="2">PHM038</strain>
    </source>
</reference>
<feature type="region of interest" description="Disordered" evidence="1">
    <location>
        <begin position="38"/>
        <end position="66"/>
    </location>
</feature>
<evidence type="ECO:0000313" key="2">
    <source>
        <dbReference type="EMBL" id="MBD1549375.1"/>
    </source>
</evidence>
<name>A0A926P3E6_9HYPH</name>
<organism evidence="2 3">
    <name type="scientific">Roseibium aggregatum</name>
    <dbReference type="NCBI Taxonomy" id="187304"/>
    <lineage>
        <taxon>Bacteria</taxon>
        <taxon>Pseudomonadati</taxon>
        <taxon>Pseudomonadota</taxon>
        <taxon>Alphaproteobacteria</taxon>
        <taxon>Hyphomicrobiales</taxon>
        <taxon>Stappiaceae</taxon>
        <taxon>Roseibium</taxon>
    </lineage>
</organism>
<protein>
    <submittedName>
        <fullName evidence="2">Uncharacterized protein</fullName>
    </submittedName>
</protein>
<dbReference type="RefSeq" id="WP_190294064.1">
    <property type="nucleotide sequence ID" value="NZ_JABFCZ010000036.1"/>
</dbReference>
<accession>A0A926P3E6</accession>
<evidence type="ECO:0000313" key="3">
    <source>
        <dbReference type="Proteomes" id="UP000598467"/>
    </source>
</evidence>
<proteinExistence type="predicted"/>
<dbReference type="EMBL" id="JABFCZ010000036">
    <property type="protein sequence ID" value="MBD1549375.1"/>
    <property type="molecule type" value="Genomic_DNA"/>
</dbReference>
<comment type="caution">
    <text evidence="2">The sequence shown here is derived from an EMBL/GenBank/DDBJ whole genome shotgun (WGS) entry which is preliminary data.</text>
</comment>
<dbReference type="Proteomes" id="UP000598467">
    <property type="component" value="Unassembled WGS sequence"/>
</dbReference>
<dbReference type="AlphaFoldDB" id="A0A926P3E6"/>
<gene>
    <name evidence="2" type="ORF">HK439_24210</name>
</gene>